<organism evidence="1">
    <name type="scientific">marine metagenome</name>
    <dbReference type="NCBI Taxonomy" id="408172"/>
    <lineage>
        <taxon>unclassified sequences</taxon>
        <taxon>metagenomes</taxon>
        <taxon>ecological metagenomes</taxon>
    </lineage>
</organism>
<protein>
    <submittedName>
        <fullName evidence="1">Uncharacterized protein</fullName>
    </submittedName>
</protein>
<name>A0A382NW88_9ZZZZ</name>
<dbReference type="AlphaFoldDB" id="A0A382NW88"/>
<reference evidence="1" key="1">
    <citation type="submission" date="2018-05" db="EMBL/GenBank/DDBJ databases">
        <authorList>
            <person name="Lanie J.A."/>
            <person name="Ng W.-L."/>
            <person name="Kazmierczak K.M."/>
            <person name="Andrzejewski T.M."/>
            <person name="Davidsen T.M."/>
            <person name="Wayne K.J."/>
            <person name="Tettelin H."/>
            <person name="Glass J.I."/>
            <person name="Rusch D."/>
            <person name="Podicherti R."/>
            <person name="Tsui H.-C.T."/>
            <person name="Winkler M.E."/>
        </authorList>
    </citation>
    <scope>NUCLEOTIDE SEQUENCE</scope>
</reference>
<accession>A0A382NW88</accession>
<feature type="non-terminal residue" evidence="1">
    <location>
        <position position="55"/>
    </location>
</feature>
<sequence length="55" mass="6195">MSTQIEINSDIVKYLSLNGCRRDSTIDELVKETKILGDVAQMQIAPEQGQFLQII</sequence>
<evidence type="ECO:0000313" key="1">
    <source>
        <dbReference type="EMBL" id="SVC65389.1"/>
    </source>
</evidence>
<proteinExistence type="predicted"/>
<gene>
    <name evidence="1" type="ORF">METZ01_LOCUS318243</name>
</gene>
<dbReference type="EMBL" id="UINC01103196">
    <property type="protein sequence ID" value="SVC65389.1"/>
    <property type="molecule type" value="Genomic_DNA"/>
</dbReference>